<keyword evidence="2" id="KW-0805">Transcription regulation</keyword>
<dbReference type="Pfam" id="PF03466">
    <property type="entry name" value="LysR_substrate"/>
    <property type="match status" value="1"/>
</dbReference>
<evidence type="ECO:0000256" key="4">
    <source>
        <dbReference type="ARBA" id="ARBA00023163"/>
    </source>
</evidence>
<dbReference type="Gene3D" id="1.10.10.10">
    <property type="entry name" value="Winged helix-like DNA-binding domain superfamily/Winged helix DNA-binding domain"/>
    <property type="match status" value="1"/>
</dbReference>
<dbReference type="GO" id="GO:0003700">
    <property type="term" value="F:DNA-binding transcription factor activity"/>
    <property type="evidence" value="ECO:0007669"/>
    <property type="project" value="InterPro"/>
</dbReference>
<dbReference type="PROSITE" id="PS50931">
    <property type="entry name" value="HTH_LYSR"/>
    <property type="match status" value="1"/>
</dbReference>
<feature type="domain" description="HTH lysR-type" evidence="5">
    <location>
        <begin position="1"/>
        <end position="59"/>
    </location>
</feature>
<dbReference type="InterPro" id="IPR036388">
    <property type="entry name" value="WH-like_DNA-bd_sf"/>
</dbReference>
<evidence type="ECO:0000313" key="6">
    <source>
        <dbReference type="EMBL" id="KAF1022199.1"/>
    </source>
</evidence>
<evidence type="ECO:0000259" key="5">
    <source>
        <dbReference type="PROSITE" id="PS50931"/>
    </source>
</evidence>
<dbReference type="Proteomes" id="UP000461670">
    <property type="component" value="Unassembled WGS sequence"/>
</dbReference>
<dbReference type="InterPro" id="IPR058163">
    <property type="entry name" value="LysR-type_TF_proteobact-type"/>
</dbReference>
<dbReference type="CDD" id="cd08422">
    <property type="entry name" value="PBP2_CrgA_like"/>
    <property type="match status" value="1"/>
</dbReference>
<dbReference type="SUPFAM" id="SSF46785">
    <property type="entry name" value="Winged helix' DNA-binding domain"/>
    <property type="match status" value="1"/>
</dbReference>
<organism evidence="6 7">
    <name type="scientific">Paracidovorax wautersii</name>
    <dbReference type="NCBI Taxonomy" id="1177982"/>
    <lineage>
        <taxon>Bacteria</taxon>
        <taxon>Pseudomonadati</taxon>
        <taxon>Pseudomonadota</taxon>
        <taxon>Betaproteobacteria</taxon>
        <taxon>Burkholderiales</taxon>
        <taxon>Comamonadaceae</taxon>
        <taxon>Paracidovorax</taxon>
    </lineage>
</organism>
<dbReference type="SUPFAM" id="SSF53850">
    <property type="entry name" value="Periplasmic binding protein-like II"/>
    <property type="match status" value="1"/>
</dbReference>
<dbReference type="InterPro" id="IPR000847">
    <property type="entry name" value="LysR_HTH_N"/>
</dbReference>
<keyword evidence="4" id="KW-0804">Transcription</keyword>
<protein>
    <submittedName>
        <fullName evidence="6">HTH-type transcriptional regulator DmlR</fullName>
    </submittedName>
</protein>
<gene>
    <name evidence="6" type="primary">dmlR_6</name>
    <name evidence="6" type="ORF">GAK30_01344</name>
</gene>
<name>A0A7V8FQ59_9BURK</name>
<dbReference type="InterPro" id="IPR005119">
    <property type="entry name" value="LysR_subst-bd"/>
</dbReference>
<dbReference type="FunFam" id="1.10.10.10:FF:000001">
    <property type="entry name" value="LysR family transcriptional regulator"/>
    <property type="match status" value="1"/>
</dbReference>
<evidence type="ECO:0000256" key="1">
    <source>
        <dbReference type="ARBA" id="ARBA00009437"/>
    </source>
</evidence>
<dbReference type="PANTHER" id="PTHR30537:SF35">
    <property type="entry name" value="TRANSCRIPTIONAL REGULATORY PROTEIN"/>
    <property type="match status" value="1"/>
</dbReference>
<dbReference type="Pfam" id="PF00126">
    <property type="entry name" value="HTH_1"/>
    <property type="match status" value="1"/>
</dbReference>
<comment type="caution">
    <text evidence="6">The sequence shown here is derived from an EMBL/GenBank/DDBJ whole genome shotgun (WGS) entry which is preliminary data.</text>
</comment>
<dbReference type="GO" id="GO:0006351">
    <property type="term" value="P:DNA-templated transcription"/>
    <property type="evidence" value="ECO:0007669"/>
    <property type="project" value="TreeGrafter"/>
</dbReference>
<evidence type="ECO:0000313" key="7">
    <source>
        <dbReference type="Proteomes" id="UP000461670"/>
    </source>
</evidence>
<dbReference type="Gene3D" id="3.40.190.290">
    <property type="match status" value="1"/>
</dbReference>
<dbReference type="GO" id="GO:0043565">
    <property type="term" value="F:sequence-specific DNA binding"/>
    <property type="evidence" value="ECO:0007669"/>
    <property type="project" value="TreeGrafter"/>
</dbReference>
<keyword evidence="3" id="KW-0238">DNA-binding</keyword>
<evidence type="ECO:0000256" key="3">
    <source>
        <dbReference type="ARBA" id="ARBA00023125"/>
    </source>
</evidence>
<accession>A0A7V8FQ59</accession>
<reference evidence="7" key="1">
    <citation type="journal article" date="2020" name="MBio">
        <title>Horizontal gene transfer to a defensive symbiont with a reduced genome amongst a multipartite beetle microbiome.</title>
        <authorList>
            <person name="Waterworth S.C."/>
            <person name="Florez L.V."/>
            <person name="Rees E.R."/>
            <person name="Hertweck C."/>
            <person name="Kaltenpoth M."/>
            <person name="Kwan J.C."/>
        </authorList>
    </citation>
    <scope>NUCLEOTIDE SEQUENCE [LARGE SCALE GENOMIC DNA]</scope>
</reference>
<comment type="similarity">
    <text evidence="1">Belongs to the LysR transcriptional regulatory family.</text>
</comment>
<dbReference type="AlphaFoldDB" id="A0A7V8FQ59"/>
<proteinExistence type="inferred from homology"/>
<dbReference type="EMBL" id="WNDQ01000014">
    <property type="protein sequence ID" value="KAF1022199.1"/>
    <property type="molecule type" value="Genomic_DNA"/>
</dbReference>
<dbReference type="PANTHER" id="PTHR30537">
    <property type="entry name" value="HTH-TYPE TRANSCRIPTIONAL REGULATOR"/>
    <property type="match status" value="1"/>
</dbReference>
<dbReference type="InterPro" id="IPR036390">
    <property type="entry name" value="WH_DNA-bd_sf"/>
</dbReference>
<sequence length="297" mass="31968">MDRLMAATVFVAIVERGSLTGAADRLGLSRAMVTRHLQTMEDWCGTRLLHRTTRRLSLTPVGEDTLARARELLRIADGMAQPMGDLGDDGLRGRLRVACAQSLAQDVLIAGLAPFLARHPQLQVDLLAGSAPVNLVEERIDLALRITNQLDAGVIARRLGRVGSVLCASPAYLAARGTPQSVAELAQHNCLTYAYFGQGVWQFTLPDGSNEMVPVQGSLSSDESLILREAALAGMGIVMLPRYSARAGLQTGALVSVLDHAQVLDLQLYGLYSSRRHLSPALRGLLDHLAALFGDEK</sequence>
<evidence type="ECO:0000256" key="2">
    <source>
        <dbReference type="ARBA" id="ARBA00023015"/>
    </source>
</evidence>